<evidence type="ECO:0000256" key="6">
    <source>
        <dbReference type="SAM" id="SignalP"/>
    </source>
</evidence>
<evidence type="ECO:0000313" key="10">
    <source>
        <dbReference type="EMBL" id="CUM97042.1"/>
    </source>
</evidence>
<proteinExistence type="inferred from homology"/>
<feature type="signal peptide" evidence="6">
    <location>
        <begin position="1"/>
        <end position="27"/>
    </location>
</feature>
<evidence type="ECO:0000313" key="11">
    <source>
        <dbReference type="Proteomes" id="UP000095598"/>
    </source>
</evidence>
<dbReference type="GO" id="GO:0006508">
    <property type="term" value="P:proteolysis"/>
    <property type="evidence" value="ECO:0007669"/>
    <property type="project" value="UniProtKB-KW"/>
</dbReference>
<dbReference type="AlphaFoldDB" id="A0A173T2N3"/>
<dbReference type="PROSITE" id="PS51781">
    <property type="entry name" value="SH3B"/>
    <property type="match status" value="2"/>
</dbReference>
<feature type="compositionally biased region" description="Basic and acidic residues" evidence="5">
    <location>
        <begin position="198"/>
        <end position="217"/>
    </location>
</feature>
<evidence type="ECO:0000256" key="4">
    <source>
        <dbReference type="ARBA" id="ARBA00022807"/>
    </source>
</evidence>
<dbReference type="SMART" id="SM00287">
    <property type="entry name" value="SH3b"/>
    <property type="match status" value="2"/>
</dbReference>
<feature type="region of interest" description="Disordered" evidence="5">
    <location>
        <begin position="196"/>
        <end position="260"/>
    </location>
</feature>
<keyword evidence="2" id="KW-0645">Protease</keyword>
<keyword evidence="4" id="KW-0788">Thiol protease</keyword>
<evidence type="ECO:0000313" key="12">
    <source>
        <dbReference type="Proteomes" id="UP000188159"/>
    </source>
</evidence>
<dbReference type="EMBL" id="CYXT01000012">
    <property type="protein sequence ID" value="CUM97042.1"/>
    <property type="molecule type" value="Genomic_DNA"/>
</dbReference>
<dbReference type="Pfam" id="PF08239">
    <property type="entry name" value="SH3_3"/>
    <property type="match status" value="2"/>
</dbReference>
<evidence type="ECO:0000256" key="5">
    <source>
        <dbReference type="SAM" id="MobiDB-lite"/>
    </source>
</evidence>
<dbReference type="InterPro" id="IPR000064">
    <property type="entry name" value="NLP_P60_dom"/>
</dbReference>
<sequence>MITRKMRLSMAMLTIAASVLTTGNIKADEKDTTNETNTATESKYANKAVADIYSTTTLNIRKKGSINAKIVGKMKKGNIATVLKKGSEWSKVRSGNVTGYVKNQYLVFGDEIENFAKQNVKKVAKVQTETLRVRKKASTDSKIVTLVSEDDKLKVKKQTNDWAKVKVDGQTGYVSKDYAKVTYSFGKAKSMKQIQAEQEAKEAKKRAEEAARSKSENESVSTTSSGHTSDDGTTSGSTTGSTQTTKKASVSVSSSGSSATGSRIASYAQQFVGNPYRYGGNSLTNGIDCSGFTQQIMAKFGYSISRTSSSQSGDGRAVSTSNLRAGDLVFYGDGGSIDHVALYIGGGQVVHASNSAPYPRGGIKISNVNYRTPICARRIIR</sequence>
<feature type="chain" id="PRO_5014250322" evidence="6">
    <location>
        <begin position="28"/>
        <end position="381"/>
    </location>
</feature>
<dbReference type="RefSeq" id="WP_055258710.1">
    <property type="nucleotide sequence ID" value="NZ_CP012098.1"/>
</dbReference>
<name>A0A173T2N3_ANAHA</name>
<keyword evidence="3 10" id="KW-0378">Hydrolase</keyword>
<feature type="domain" description="NlpC/P60" evidence="8">
    <location>
        <begin position="258"/>
        <end position="381"/>
    </location>
</feature>
<evidence type="ECO:0000259" key="7">
    <source>
        <dbReference type="PROSITE" id="PS51781"/>
    </source>
</evidence>
<dbReference type="Proteomes" id="UP000095598">
    <property type="component" value="Unassembled WGS sequence"/>
</dbReference>
<dbReference type="PANTHER" id="PTHR47053:SF1">
    <property type="entry name" value="MUREIN DD-ENDOPEPTIDASE MEPH-RELATED"/>
    <property type="match status" value="1"/>
</dbReference>
<dbReference type="Gene3D" id="2.30.30.40">
    <property type="entry name" value="SH3 Domains"/>
    <property type="match status" value="2"/>
</dbReference>
<evidence type="ECO:0000256" key="3">
    <source>
        <dbReference type="ARBA" id="ARBA00022801"/>
    </source>
</evidence>
<evidence type="ECO:0000313" key="9">
    <source>
        <dbReference type="EMBL" id="AQP38511.1"/>
    </source>
</evidence>
<dbReference type="Gene3D" id="3.90.1720.10">
    <property type="entry name" value="endopeptidase domain like (from Nostoc punctiforme)"/>
    <property type="match status" value="1"/>
</dbReference>
<organism evidence="10 11">
    <name type="scientific">Anaerostipes hadrus</name>
    <dbReference type="NCBI Taxonomy" id="649756"/>
    <lineage>
        <taxon>Bacteria</taxon>
        <taxon>Bacillati</taxon>
        <taxon>Bacillota</taxon>
        <taxon>Clostridia</taxon>
        <taxon>Lachnospirales</taxon>
        <taxon>Lachnospiraceae</taxon>
        <taxon>Anaerostipes</taxon>
    </lineage>
</organism>
<dbReference type="SUPFAM" id="SSF54001">
    <property type="entry name" value="Cysteine proteinases"/>
    <property type="match status" value="1"/>
</dbReference>
<dbReference type="EC" id="3.4.-.-" evidence="10"/>
<feature type="domain" description="SH3b" evidence="7">
    <location>
        <begin position="121"/>
        <end position="183"/>
    </location>
</feature>
<dbReference type="InterPro" id="IPR003646">
    <property type="entry name" value="SH3-like_bac-type"/>
</dbReference>
<protein>
    <submittedName>
        <fullName evidence="10">Gamma-D-glutamyl-L-lysine endopeptidase</fullName>
        <ecNumber evidence="10">3.4.-.-</ecNumber>
    </submittedName>
</protein>
<evidence type="ECO:0000256" key="1">
    <source>
        <dbReference type="ARBA" id="ARBA00007074"/>
    </source>
</evidence>
<feature type="domain" description="SH3b" evidence="7">
    <location>
        <begin position="47"/>
        <end position="110"/>
    </location>
</feature>
<comment type="similarity">
    <text evidence="1">Belongs to the peptidase C40 family.</text>
</comment>
<reference evidence="9 12" key="2">
    <citation type="journal article" date="2016" name="Sci. Rep.">
        <title>Accelerated dysbiosis of gut microbiota during aggravation of DSS-induced colitis by a butyrate-producing bacterium.</title>
        <authorList>
            <person name="Zhang Q."/>
            <person name="Wu Y."/>
            <person name="Wang J."/>
            <person name="Wu G."/>
            <person name="Long W."/>
            <person name="Xue Z."/>
            <person name="Wang L."/>
            <person name="Zhang X."/>
            <person name="Pang X."/>
            <person name="Zhao Y."/>
            <person name="Zhao L."/>
            <person name="Zhang C."/>
        </authorList>
    </citation>
    <scope>NUCLEOTIDE SEQUENCE [LARGE SCALE GENOMIC DNA]</scope>
    <source>
        <strain evidence="9 12">BPB5</strain>
    </source>
</reference>
<dbReference type="Proteomes" id="UP000188159">
    <property type="component" value="Chromosome"/>
</dbReference>
<reference evidence="10 11" key="1">
    <citation type="submission" date="2015-09" db="EMBL/GenBank/DDBJ databases">
        <authorList>
            <consortium name="Pathogen Informatics"/>
        </authorList>
    </citation>
    <scope>NUCLEOTIDE SEQUENCE [LARGE SCALE GENOMIC DNA]</scope>
    <source>
        <strain evidence="10 11">2789STDY5608868</strain>
    </source>
</reference>
<dbReference type="PANTHER" id="PTHR47053">
    <property type="entry name" value="MUREIN DD-ENDOPEPTIDASE MEPH-RELATED"/>
    <property type="match status" value="1"/>
</dbReference>
<dbReference type="EMBL" id="CP012098">
    <property type="protein sequence ID" value="AQP38511.1"/>
    <property type="molecule type" value="Genomic_DNA"/>
</dbReference>
<dbReference type="Pfam" id="PF00877">
    <property type="entry name" value="NLPC_P60"/>
    <property type="match status" value="1"/>
</dbReference>
<evidence type="ECO:0000259" key="8">
    <source>
        <dbReference type="PROSITE" id="PS51935"/>
    </source>
</evidence>
<keyword evidence="6" id="KW-0732">Signal</keyword>
<feature type="compositionally biased region" description="Low complexity" evidence="5">
    <location>
        <begin position="221"/>
        <end position="260"/>
    </location>
</feature>
<evidence type="ECO:0000256" key="2">
    <source>
        <dbReference type="ARBA" id="ARBA00022670"/>
    </source>
</evidence>
<gene>
    <name evidence="10" type="primary">ykfC_2</name>
    <name evidence="9" type="ORF">DO83_02015</name>
    <name evidence="10" type="ORF">ERS852425_01776</name>
</gene>
<dbReference type="InterPro" id="IPR051202">
    <property type="entry name" value="Peptidase_C40"/>
</dbReference>
<accession>A0A173T2N3</accession>
<dbReference type="PROSITE" id="PS51935">
    <property type="entry name" value="NLPC_P60"/>
    <property type="match status" value="1"/>
</dbReference>
<dbReference type="InterPro" id="IPR038765">
    <property type="entry name" value="Papain-like_cys_pep_sf"/>
</dbReference>
<dbReference type="GO" id="GO:0008234">
    <property type="term" value="F:cysteine-type peptidase activity"/>
    <property type="evidence" value="ECO:0007669"/>
    <property type="project" value="UniProtKB-KW"/>
</dbReference>